<evidence type="ECO:0000313" key="7">
    <source>
        <dbReference type="EMBL" id="RFM26639.1"/>
    </source>
</evidence>
<organism evidence="7 8">
    <name type="scientific">Deminuibacter soli</name>
    <dbReference type="NCBI Taxonomy" id="2291815"/>
    <lineage>
        <taxon>Bacteria</taxon>
        <taxon>Pseudomonadati</taxon>
        <taxon>Bacteroidota</taxon>
        <taxon>Chitinophagia</taxon>
        <taxon>Chitinophagales</taxon>
        <taxon>Chitinophagaceae</taxon>
        <taxon>Deminuibacter</taxon>
    </lineage>
</organism>
<comment type="caution">
    <text evidence="7">The sequence shown here is derived from an EMBL/GenBank/DDBJ whole genome shotgun (WGS) entry which is preliminary data.</text>
</comment>
<evidence type="ECO:0000256" key="1">
    <source>
        <dbReference type="ARBA" id="ARBA00022491"/>
    </source>
</evidence>
<proteinExistence type="predicted"/>
<keyword evidence="2" id="KW-0805">Transcription regulation</keyword>
<protein>
    <submittedName>
        <fullName evidence="7">MerR family transcriptional regulator</fullName>
    </submittedName>
</protein>
<dbReference type="Pfam" id="PF02607">
    <property type="entry name" value="B12-binding_2"/>
    <property type="match status" value="1"/>
</dbReference>
<dbReference type="GO" id="GO:0031419">
    <property type="term" value="F:cobalamin binding"/>
    <property type="evidence" value="ECO:0007669"/>
    <property type="project" value="InterPro"/>
</dbReference>
<dbReference type="Gene3D" id="1.10.1660.10">
    <property type="match status" value="1"/>
</dbReference>
<dbReference type="SMART" id="SM00422">
    <property type="entry name" value="HTH_MERR"/>
    <property type="match status" value="1"/>
</dbReference>
<dbReference type="InterPro" id="IPR000551">
    <property type="entry name" value="MerR-type_HTH_dom"/>
</dbReference>
<dbReference type="Pfam" id="PF13411">
    <property type="entry name" value="MerR_1"/>
    <property type="match status" value="1"/>
</dbReference>
<dbReference type="InterPro" id="IPR047057">
    <property type="entry name" value="MerR_fam"/>
</dbReference>
<dbReference type="PROSITE" id="PS51332">
    <property type="entry name" value="B12_BINDING"/>
    <property type="match status" value="1"/>
</dbReference>
<sequence length="292" mass="34190">MNAFTIKDLENLSGIRAHTIRIWEQRYSFLKPKRTDTNIRYYSNDELKTILNIALLNKYGYKISHIDKMGPDEIREKILSLSHGQAQQERIINELIQGMVDLDIEKFEFIIDHYIMARGIEKAIIHIIFPFLERIGILWLTNHINPAQEHLVTNLIRQKLIVGIESTVSHMQTNKTALLFLPENEHHELGILFMYYLMKSRGIKVIYIGANVPMPDVEYVVKLKQPDFIYSHLTSTSLSFNFERFLHQISTRLPDTQIFISGQITHLYKKQIPAHVHFKKTLSEVMEYIATL</sequence>
<dbReference type="InterPro" id="IPR009061">
    <property type="entry name" value="DNA-bd_dom_put_sf"/>
</dbReference>
<keyword evidence="1" id="KW-0678">Repressor</keyword>
<dbReference type="RefSeq" id="WP_116848843.1">
    <property type="nucleotide sequence ID" value="NZ_QTJU01000008.1"/>
</dbReference>
<dbReference type="OrthoDB" id="9800334at2"/>
<dbReference type="GO" id="GO:0003700">
    <property type="term" value="F:DNA-binding transcription factor activity"/>
    <property type="evidence" value="ECO:0007669"/>
    <property type="project" value="InterPro"/>
</dbReference>
<dbReference type="Gene3D" id="3.40.50.280">
    <property type="entry name" value="Cobalamin-binding domain"/>
    <property type="match status" value="1"/>
</dbReference>
<evidence type="ECO:0000256" key="2">
    <source>
        <dbReference type="ARBA" id="ARBA00023015"/>
    </source>
</evidence>
<evidence type="ECO:0000256" key="4">
    <source>
        <dbReference type="ARBA" id="ARBA00023163"/>
    </source>
</evidence>
<dbReference type="AlphaFoldDB" id="A0A3E1NF96"/>
<feature type="domain" description="HTH merR-type" evidence="5">
    <location>
        <begin position="3"/>
        <end position="72"/>
    </location>
</feature>
<dbReference type="PANTHER" id="PTHR30204">
    <property type="entry name" value="REDOX-CYCLING DRUG-SENSING TRANSCRIPTIONAL ACTIVATOR SOXR"/>
    <property type="match status" value="1"/>
</dbReference>
<accession>A0A3E1NF96</accession>
<dbReference type="InterPro" id="IPR036594">
    <property type="entry name" value="Meth_synthase_dom"/>
</dbReference>
<dbReference type="CDD" id="cd01104">
    <property type="entry name" value="HTH_MlrA-CarA"/>
    <property type="match status" value="1"/>
</dbReference>
<keyword evidence="3" id="KW-0238">DNA-binding</keyword>
<evidence type="ECO:0000259" key="6">
    <source>
        <dbReference type="PROSITE" id="PS51332"/>
    </source>
</evidence>
<dbReference type="InterPro" id="IPR036724">
    <property type="entry name" value="Cobalamin-bd_sf"/>
</dbReference>
<dbReference type="SUPFAM" id="SSF46955">
    <property type="entry name" value="Putative DNA-binding domain"/>
    <property type="match status" value="1"/>
</dbReference>
<reference evidence="7 8" key="1">
    <citation type="submission" date="2018-08" db="EMBL/GenBank/DDBJ databases">
        <title>Chitinophagaceae sp. K23C18032701, a novel bacterium isolated from forest soil.</title>
        <authorList>
            <person name="Wang C."/>
        </authorList>
    </citation>
    <scope>NUCLEOTIDE SEQUENCE [LARGE SCALE GENOMIC DNA]</scope>
    <source>
        <strain evidence="7 8">K23C18032701</strain>
    </source>
</reference>
<gene>
    <name evidence="7" type="ORF">DXN05_18900</name>
</gene>
<dbReference type="PANTHER" id="PTHR30204:SF69">
    <property type="entry name" value="MERR-FAMILY TRANSCRIPTIONAL REGULATOR"/>
    <property type="match status" value="1"/>
</dbReference>
<dbReference type="PROSITE" id="PS50937">
    <property type="entry name" value="HTH_MERR_2"/>
    <property type="match status" value="1"/>
</dbReference>
<evidence type="ECO:0000313" key="8">
    <source>
        <dbReference type="Proteomes" id="UP000261284"/>
    </source>
</evidence>
<dbReference type="Gene3D" id="1.10.1240.10">
    <property type="entry name" value="Methionine synthase domain"/>
    <property type="match status" value="1"/>
</dbReference>
<keyword evidence="8" id="KW-1185">Reference proteome</keyword>
<evidence type="ECO:0000256" key="3">
    <source>
        <dbReference type="ARBA" id="ARBA00023125"/>
    </source>
</evidence>
<dbReference type="InterPro" id="IPR003759">
    <property type="entry name" value="Cbl-bd_cap"/>
</dbReference>
<dbReference type="GO" id="GO:0003677">
    <property type="term" value="F:DNA binding"/>
    <property type="evidence" value="ECO:0007669"/>
    <property type="project" value="UniProtKB-KW"/>
</dbReference>
<dbReference type="GO" id="GO:0046872">
    <property type="term" value="F:metal ion binding"/>
    <property type="evidence" value="ECO:0007669"/>
    <property type="project" value="InterPro"/>
</dbReference>
<dbReference type="SUPFAM" id="SSF52242">
    <property type="entry name" value="Cobalamin (vitamin B12)-binding domain"/>
    <property type="match status" value="1"/>
</dbReference>
<keyword evidence="4" id="KW-0804">Transcription</keyword>
<dbReference type="Proteomes" id="UP000261284">
    <property type="component" value="Unassembled WGS sequence"/>
</dbReference>
<name>A0A3E1NF96_9BACT</name>
<evidence type="ECO:0000259" key="5">
    <source>
        <dbReference type="PROSITE" id="PS50937"/>
    </source>
</evidence>
<dbReference type="EMBL" id="QTJU01000008">
    <property type="protein sequence ID" value="RFM26639.1"/>
    <property type="molecule type" value="Genomic_DNA"/>
</dbReference>
<feature type="domain" description="B12-binding" evidence="6">
    <location>
        <begin position="174"/>
        <end position="292"/>
    </location>
</feature>
<dbReference type="InterPro" id="IPR006158">
    <property type="entry name" value="Cobalamin-bd"/>
</dbReference>